<feature type="domain" description="Heterokaryon incompatibility" evidence="1">
    <location>
        <begin position="243"/>
        <end position="331"/>
    </location>
</feature>
<dbReference type="AlphaFoldDB" id="A0A8H6KT35"/>
<dbReference type="PANTHER" id="PTHR33112">
    <property type="entry name" value="DOMAIN PROTEIN, PUTATIVE-RELATED"/>
    <property type="match status" value="1"/>
</dbReference>
<comment type="caution">
    <text evidence="2">The sequence shown here is derived from an EMBL/GenBank/DDBJ whole genome shotgun (WGS) entry which is preliminary data.</text>
</comment>
<keyword evidence="3" id="KW-1185">Reference proteome</keyword>
<organism evidence="2 3">
    <name type="scientific">Colletotrichum plurivorum</name>
    <dbReference type="NCBI Taxonomy" id="2175906"/>
    <lineage>
        <taxon>Eukaryota</taxon>
        <taxon>Fungi</taxon>
        <taxon>Dikarya</taxon>
        <taxon>Ascomycota</taxon>
        <taxon>Pezizomycotina</taxon>
        <taxon>Sordariomycetes</taxon>
        <taxon>Hypocreomycetidae</taxon>
        <taxon>Glomerellales</taxon>
        <taxon>Glomerellaceae</taxon>
        <taxon>Colletotrichum</taxon>
        <taxon>Colletotrichum orchidearum species complex</taxon>
    </lineage>
</organism>
<protein>
    <submittedName>
        <fullName evidence="2">Heterokaryon incompatibility protein</fullName>
    </submittedName>
</protein>
<dbReference type="Pfam" id="PF06985">
    <property type="entry name" value="HET"/>
    <property type="match status" value="1"/>
</dbReference>
<proteinExistence type="predicted"/>
<gene>
    <name evidence="2" type="ORF">CPLU01_03301</name>
</gene>
<dbReference type="InterPro" id="IPR010730">
    <property type="entry name" value="HET"/>
</dbReference>
<evidence type="ECO:0000313" key="2">
    <source>
        <dbReference type="EMBL" id="KAF6837189.1"/>
    </source>
</evidence>
<evidence type="ECO:0000313" key="3">
    <source>
        <dbReference type="Proteomes" id="UP000654918"/>
    </source>
</evidence>
<dbReference type="Proteomes" id="UP000654918">
    <property type="component" value="Unassembled WGS sequence"/>
</dbReference>
<sequence length="527" mass="58479">MAATQRTLFGTAKIQDLVWSDGTSPDALQNAISLPNVCAACHGVLGNERCLLDAFYENGFRRWLTLAELRVSAETGGCRLCGIFLCAAVYSVARDDPFYALPVSRFLNAYGALQVRITVCVNRRYDDLARSDRDVHELLVYGAVRRGGDVRTYWFKDGIPFKFRVYAREGDEAVPAYISLTECDGDLDSDAAVTQIRSWMAACDENHSFCSHQKSGPLPTRVLDVSNLARLRLCDVDGDDCRYAALSYCWGGGNQVKTTKSSLKAAYSAINLSSLPLAIQDAVKVTQRIGLAHLWVDALCIVQDCPPDMEREIGKMAYVYRNAAVTIMAANIRRLWMEGWGDTGRYLAGLWENDLLDELSWYTVQGYSREVRGKNVPYRAPSWSWVSVDCSVKHGGGGTPWPAGIEMEILECDTVLRSELLPMGQVLGGRLRVRGSLLLGSDVPRPETWELATSMGNPLTVMLRMDGFGAGDHDAVAKARSCAWLRLLNTWGLVLERVGGNVYRRVGAVNWSYWARKEARRAVVEII</sequence>
<dbReference type="EMBL" id="WIGO01000027">
    <property type="protein sequence ID" value="KAF6837189.1"/>
    <property type="molecule type" value="Genomic_DNA"/>
</dbReference>
<accession>A0A8H6KT35</accession>
<reference evidence="2" key="1">
    <citation type="journal article" date="2020" name="Phytopathology">
        <title>Genome Sequence Resources of Colletotrichum truncatum, C. plurivorum, C. musicola, and C. sojae: Four Species Pathogenic to Soybean (Glycine max).</title>
        <authorList>
            <person name="Rogerio F."/>
            <person name="Boufleur T.R."/>
            <person name="Ciampi-Guillardi M."/>
            <person name="Sukno S.A."/>
            <person name="Thon M.R."/>
            <person name="Massola Junior N.S."/>
            <person name="Baroncelli R."/>
        </authorList>
    </citation>
    <scope>NUCLEOTIDE SEQUENCE</scope>
    <source>
        <strain evidence="2">LFN00145</strain>
    </source>
</reference>
<dbReference type="PANTHER" id="PTHR33112:SF16">
    <property type="entry name" value="HETEROKARYON INCOMPATIBILITY DOMAIN-CONTAINING PROTEIN"/>
    <property type="match status" value="1"/>
</dbReference>
<name>A0A8H6KT35_9PEZI</name>
<evidence type="ECO:0000259" key="1">
    <source>
        <dbReference type="Pfam" id="PF06985"/>
    </source>
</evidence>